<name>A0A8J7KKN1_9BACL</name>
<accession>A0A8J7KKN1</accession>
<protein>
    <submittedName>
        <fullName evidence="1">Uncharacterized protein</fullName>
    </submittedName>
</protein>
<dbReference type="RefSeq" id="WP_194561673.1">
    <property type="nucleotide sequence ID" value="NZ_JADKPV010000001.1"/>
</dbReference>
<dbReference type="Proteomes" id="UP000622653">
    <property type="component" value="Unassembled WGS sequence"/>
</dbReference>
<organism evidence="1 2">
    <name type="scientific">Savagea serpentis</name>
    <dbReference type="NCBI Taxonomy" id="2785297"/>
    <lineage>
        <taxon>Bacteria</taxon>
        <taxon>Bacillati</taxon>
        <taxon>Bacillota</taxon>
        <taxon>Bacilli</taxon>
        <taxon>Bacillales</taxon>
        <taxon>Caryophanaceae</taxon>
        <taxon>Savagea</taxon>
    </lineage>
</organism>
<keyword evidence="2" id="KW-1185">Reference proteome</keyword>
<proteinExistence type="predicted"/>
<sequence>MEENKNVVCTLCDEVLDSQMIKMETKHGVDIAYIICPDCDSRFNLMFDTKSTKKIKDKIKIANEVLNYLQMELYREMLKAEDVYYKAEYDELSAEEKKLIGDYSRSITKEQEKNYNEVIKSKKYSITDLMRLIK</sequence>
<gene>
    <name evidence="1" type="ORF">IRY55_02515</name>
</gene>
<evidence type="ECO:0000313" key="1">
    <source>
        <dbReference type="EMBL" id="MBF4500224.1"/>
    </source>
</evidence>
<comment type="caution">
    <text evidence="1">The sequence shown here is derived from an EMBL/GenBank/DDBJ whole genome shotgun (WGS) entry which is preliminary data.</text>
</comment>
<dbReference type="EMBL" id="JADKPV010000001">
    <property type="protein sequence ID" value="MBF4500224.1"/>
    <property type="molecule type" value="Genomic_DNA"/>
</dbReference>
<evidence type="ECO:0000313" key="2">
    <source>
        <dbReference type="Proteomes" id="UP000622653"/>
    </source>
</evidence>
<dbReference type="AlphaFoldDB" id="A0A8J7KKN1"/>
<reference evidence="1" key="1">
    <citation type="submission" date="2020-11" db="EMBL/GenBank/DDBJ databases">
        <title>Multidrug resistant novel bacterium Savagea serpentis sp. nov., isolated from the scats of a vine snake (Ahaetulla nasuta).</title>
        <authorList>
            <person name="Venkata Ramana V."/>
            <person name="Vikas Patil S."/>
            <person name="Yogita Lugani V."/>
        </authorList>
    </citation>
    <scope>NUCLEOTIDE SEQUENCE</scope>
    <source>
        <strain evidence="1">SN6</strain>
    </source>
</reference>